<dbReference type="AlphaFoldDB" id="X0XI51"/>
<feature type="non-terminal residue" evidence="1">
    <location>
        <position position="1"/>
    </location>
</feature>
<comment type="caution">
    <text evidence="1">The sequence shown here is derived from an EMBL/GenBank/DDBJ whole genome shotgun (WGS) entry which is preliminary data.</text>
</comment>
<evidence type="ECO:0000313" key="1">
    <source>
        <dbReference type="EMBL" id="GAG35057.1"/>
    </source>
</evidence>
<protein>
    <submittedName>
        <fullName evidence="1">Uncharacterized protein</fullName>
    </submittedName>
</protein>
<accession>X0XI51</accession>
<reference evidence="1" key="1">
    <citation type="journal article" date="2014" name="Front. Microbiol.">
        <title>High frequency of phylogenetically diverse reductive dehalogenase-homologous genes in deep subseafloor sedimentary metagenomes.</title>
        <authorList>
            <person name="Kawai M."/>
            <person name="Futagami T."/>
            <person name="Toyoda A."/>
            <person name="Takaki Y."/>
            <person name="Nishi S."/>
            <person name="Hori S."/>
            <person name="Arai W."/>
            <person name="Tsubouchi T."/>
            <person name="Morono Y."/>
            <person name="Uchiyama I."/>
            <person name="Ito T."/>
            <person name="Fujiyama A."/>
            <person name="Inagaki F."/>
            <person name="Takami H."/>
        </authorList>
    </citation>
    <scope>NUCLEOTIDE SEQUENCE</scope>
    <source>
        <strain evidence="1">Expedition CK06-06</strain>
    </source>
</reference>
<name>X0XI51_9ZZZZ</name>
<gene>
    <name evidence="1" type="ORF">S01H1_63373</name>
</gene>
<organism evidence="1">
    <name type="scientific">marine sediment metagenome</name>
    <dbReference type="NCBI Taxonomy" id="412755"/>
    <lineage>
        <taxon>unclassified sequences</taxon>
        <taxon>metagenomes</taxon>
        <taxon>ecological metagenomes</taxon>
    </lineage>
</organism>
<proteinExistence type="predicted"/>
<sequence>DCLCKKWEDAGYFYPQGSFGLDSPYNQWFKRKDGLEEDFTVGCPEK</sequence>
<dbReference type="EMBL" id="BARS01041697">
    <property type="protein sequence ID" value="GAG35057.1"/>
    <property type="molecule type" value="Genomic_DNA"/>
</dbReference>